<accession>A0ABS0A978</accession>
<protein>
    <recommendedName>
        <fullName evidence="3">TonB-dependent receptor</fullName>
    </recommendedName>
</protein>
<dbReference type="Proteomes" id="UP001194729">
    <property type="component" value="Unassembled WGS sequence"/>
</dbReference>
<evidence type="ECO:0008006" key="3">
    <source>
        <dbReference type="Google" id="ProtNLM"/>
    </source>
</evidence>
<evidence type="ECO:0000313" key="1">
    <source>
        <dbReference type="EMBL" id="MBF4985953.1"/>
    </source>
</evidence>
<keyword evidence="2" id="KW-1185">Reference proteome</keyword>
<dbReference type="EMBL" id="JADKYU010000906">
    <property type="protein sequence ID" value="MBF4985953.1"/>
    <property type="molecule type" value="Genomic_DNA"/>
</dbReference>
<dbReference type="SUPFAM" id="SSF49464">
    <property type="entry name" value="Carboxypeptidase regulatory domain-like"/>
    <property type="match status" value="1"/>
</dbReference>
<evidence type="ECO:0000313" key="2">
    <source>
        <dbReference type="Proteomes" id="UP001194729"/>
    </source>
</evidence>
<reference evidence="1 2" key="1">
    <citation type="submission" date="2020-11" db="EMBL/GenBank/DDBJ databases">
        <title>P. mediterranea TC4 genome.</title>
        <authorList>
            <person name="Molmeret M."/>
        </authorList>
    </citation>
    <scope>NUCLEOTIDE SEQUENCE [LARGE SCALE GENOMIC DNA]</scope>
    <source>
        <strain evidence="1 2">TC4</strain>
    </source>
</reference>
<gene>
    <name evidence="1" type="ORF">FNJ87_17005</name>
</gene>
<comment type="caution">
    <text evidence="1">The sequence shown here is derived from an EMBL/GenBank/DDBJ whole genome shotgun (WGS) entry which is preliminary data.</text>
</comment>
<dbReference type="InterPro" id="IPR008969">
    <property type="entry name" value="CarboxyPept-like_regulatory"/>
</dbReference>
<name>A0ABS0A978_9FLAO</name>
<sequence>MKNFIYIFLFLGMLTTAQVDRVQIKGIISSELNTDLSGITIFNNSSLEGTVTNDSGVFYIDVKKGDQLSFKAIQFESFSLDVSERVVEEKRINLGLDPDVKDLETVNLSSTSFMIPVKRVETVDSGLEKVSLENIKTAAVDRIDNTFSDRVRQPEEYEVRAEAFQQSQPRFNMVGLSTTINTANIARSLDVKNISKDDSVPVETNALVLLKNKYSKEYLLNYLDLEEKDFIEYGYFVQDNGLTKELVQADNELELLEFLSQQAVLFKKRKKTTDE</sequence>
<proteinExistence type="predicted"/>
<organism evidence="1 2">
    <name type="scientific">Nonlabens mediterrranea</name>
    <dbReference type="NCBI Taxonomy" id="1419947"/>
    <lineage>
        <taxon>Bacteria</taxon>
        <taxon>Pseudomonadati</taxon>
        <taxon>Bacteroidota</taxon>
        <taxon>Flavobacteriia</taxon>
        <taxon>Flavobacteriales</taxon>
        <taxon>Flavobacteriaceae</taxon>
        <taxon>Nonlabens</taxon>
    </lineage>
</organism>